<evidence type="ECO:0000313" key="2">
    <source>
        <dbReference type="Proteomes" id="UP000276133"/>
    </source>
</evidence>
<gene>
    <name evidence="1" type="ORF">BpHYR1_043824</name>
</gene>
<reference evidence="1 2" key="1">
    <citation type="journal article" date="2018" name="Sci. Rep.">
        <title>Genomic signatures of local adaptation to the degree of environmental predictability in rotifers.</title>
        <authorList>
            <person name="Franch-Gras L."/>
            <person name="Hahn C."/>
            <person name="Garcia-Roger E.M."/>
            <person name="Carmona M.J."/>
            <person name="Serra M."/>
            <person name="Gomez A."/>
        </authorList>
    </citation>
    <scope>NUCLEOTIDE SEQUENCE [LARGE SCALE GENOMIC DNA]</scope>
    <source>
        <strain evidence="1">HYR1</strain>
    </source>
</reference>
<sequence length="101" mass="11675">MQNLEKSSQKTLFEENTLVAQTEFDFSPDIKVNKVVNRVGRPKKMKKSVKKSLNILNSFKISFVITTMCNFQSCIIYQYLQNSANLVEIRFQCEIKRGAFG</sequence>
<protein>
    <submittedName>
        <fullName evidence="1">Uncharacterized protein</fullName>
    </submittedName>
</protein>
<name>A0A3M7RWV9_BRAPC</name>
<accession>A0A3M7RWV9</accession>
<organism evidence="1 2">
    <name type="scientific">Brachionus plicatilis</name>
    <name type="common">Marine rotifer</name>
    <name type="synonym">Brachionus muelleri</name>
    <dbReference type="NCBI Taxonomy" id="10195"/>
    <lineage>
        <taxon>Eukaryota</taxon>
        <taxon>Metazoa</taxon>
        <taxon>Spiralia</taxon>
        <taxon>Gnathifera</taxon>
        <taxon>Rotifera</taxon>
        <taxon>Eurotatoria</taxon>
        <taxon>Monogononta</taxon>
        <taxon>Pseudotrocha</taxon>
        <taxon>Ploima</taxon>
        <taxon>Brachionidae</taxon>
        <taxon>Brachionus</taxon>
    </lineage>
</organism>
<keyword evidence="2" id="KW-1185">Reference proteome</keyword>
<dbReference type="EMBL" id="REGN01002483">
    <property type="protein sequence ID" value="RNA27868.1"/>
    <property type="molecule type" value="Genomic_DNA"/>
</dbReference>
<dbReference type="Proteomes" id="UP000276133">
    <property type="component" value="Unassembled WGS sequence"/>
</dbReference>
<evidence type="ECO:0000313" key="1">
    <source>
        <dbReference type="EMBL" id="RNA27868.1"/>
    </source>
</evidence>
<comment type="caution">
    <text evidence="1">The sequence shown here is derived from an EMBL/GenBank/DDBJ whole genome shotgun (WGS) entry which is preliminary data.</text>
</comment>
<proteinExistence type="predicted"/>
<dbReference type="AlphaFoldDB" id="A0A3M7RWV9"/>